<dbReference type="EMBL" id="CP047121">
    <property type="protein sequence ID" value="QHB51366.1"/>
    <property type="molecule type" value="Genomic_DNA"/>
</dbReference>
<proteinExistence type="predicted"/>
<name>A0A6P1E228_LENHI</name>
<dbReference type="AlphaFoldDB" id="A0A6P1E228"/>
<sequence length="134" mass="15412">MEMKKFAVGIAVVPFIGIGLLSNPQQSNAATWHRGTPRILRGNYARKQSAYPQFETLKFYSNKVVYQGQGNPQLIMQNVKYKKVRNAYILHGFVKVAIGIRPGRVTWKFYHYSHKLASKSFDGHATWYYKNVKA</sequence>
<gene>
    <name evidence="1" type="ORF">GQR93_03610</name>
</gene>
<evidence type="ECO:0000313" key="2">
    <source>
        <dbReference type="Proteomes" id="UP000465035"/>
    </source>
</evidence>
<dbReference type="Proteomes" id="UP000465035">
    <property type="component" value="Chromosome"/>
</dbReference>
<reference evidence="1 2" key="1">
    <citation type="submission" date="2019-12" db="EMBL/GenBank/DDBJ databases">
        <title>Lactobacillus hilgardii FLUB.</title>
        <authorList>
            <person name="Gustaw K."/>
        </authorList>
    </citation>
    <scope>NUCLEOTIDE SEQUENCE [LARGE SCALE GENOMIC DNA]</scope>
    <source>
        <strain evidence="1 2">FLUB</strain>
    </source>
</reference>
<dbReference type="GeneID" id="69057442"/>
<accession>A0A6P1E228</accession>
<dbReference type="RefSeq" id="WP_003552349.1">
    <property type="nucleotide sequence ID" value="NZ_CABKOL010000106.1"/>
</dbReference>
<evidence type="ECO:0000313" key="1">
    <source>
        <dbReference type="EMBL" id="QHB51366.1"/>
    </source>
</evidence>
<protein>
    <submittedName>
        <fullName evidence="1">Uncharacterized protein</fullName>
    </submittedName>
</protein>
<organism evidence="1 2">
    <name type="scientific">Lentilactobacillus hilgardii</name>
    <name type="common">Lactobacillus hilgardii</name>
    <dbReference type="NCBI Taxonomy" id="1588"/>
    <lineage>
        <taxon>Bacteria</taxon>
        <taxon>Bacillati</taxon>
        <taxon>Bacillota</taxon>
        <taxon>Bacilli</taxon>
        <taxon>Lactobacillales</taxon>
        <taxon>Lactobacillaceae</taxon>
        <taxon>Lentilactobacillus</taxon>
    </lineage>
</organism>